<dbReference type="VEuPathDB" id="FungiDB:Z519_04423"/>
<keyword evidence="5" id="KW-0472">Membrane</keyword>
<feature type="domain" description="CFEM" evidence="10">
    <location>
        <begin position="29"/>
        <end position="75"/>
    </location>
</feature>
<evidence type="ECO:0000256" key="2">
    <source>
        <dbReference type="ARBA" id="ARBA00004613"/>
    </source>
</evidence>
<accession>A0A0D2G752</accession>
<dbReference type="Pfam" id="PF05730">
    <property type="entry name" value="CFEM"/>
    <property type="match status" value="1"/>
</dbReference>
<comment type="similarity">
    <text evidence="3">Belongs to the RBT5 family.</text>
</comment>
<keyword evidence="6 9" id="KW-0732">Signal</keyword>
<evidence type="ECO:0000259" key="10">
    <source>
        <dbReference type="Pfam" id="PF05730"/>
    </source>
</evidence>
<feature type="chain" id="PRO_5002242412" description="CFEM domain-containing protein" evidence="9">
    <location>
        <begin position="23"/>
        <end position="240"/>
    </location>
</feature>
<evidence type="ECO:0000256" key="3">
    <source>
        <dbReference type="ARBA" id="ARBA00010031"/>
    </source>
</evidence>
<dbReference type="Proteomes" id="UP000053789">
    <property type="component" value="Unassembled WGS sequence"/>
</dbReference>
<dbReference type="EMBL" id="KN846985">
    <property type="protein sequence ID" value="KIW94447.1"/>
    <property type="molecule type" value="Genomic_DNA"/>
</dbReference>
<dbReference type="HOGENOM" id="CLU_1214631_0_0_1"/>
<dbReference type="InterPro" id="IPR008427">
    <property type="entry name" value="Extracellular_membr_CFEM_dom"/>
</dbReference>
<keyword evidence="12" id="KW-1185">Reference proteome</keyword>
<reference evidence="11" key="1">
    <citation type="submission" date="2015-01" db="EMBL/GenBank/DDBJ databases">
        <title>The Genome Sequence of Cladophialophora bantiana CBS 173.52.</title>
        <authorList>
            <consortium name="The Broad Institute Genomics Platform"/>
            <person name="Cuomo C."/>
            <person name="de Hoog S."/>
            <person name="Gorbushina A."/>
            <person name="Stielow B."/>
            <person name="Teixiera M."/>
            <person name="Abouelleil A."/>
            <person name="Chapman S.B."/>
            <person name="Priest M."/>
            <person name="Young S.K."/>
            <person name="Wortman J."/>
            <person name="Nusbaum C."/>
            <person name="Birren B."/>
        </authorList>
    </citation>
    <scope>NUCLEOTIDE SEQUENCE [LARGE SCALE GENOMIC DNA]</scope>
    <source>
        <strain evidence="11">CBS 173.52</strain>
    </source>
</reference>
<evidence type="ECO:0000256" key="6">
    <source>
        <dbReference type="ARBA" id="ARBA00022729"/>
    </source>
</evidence>
<protein>
    <recommendedName>
        <fullName evidence="10">CFEM domain-containing protein</fullName>
    </recommendedName>
</protein>
<dbReference type="GO" id="GO:0098552">
    <property type="term" value="C:side of membrane"/>
    <property type="evidence" value="ECO:0007669"/>
    <property type="project" value="UniProtKB-KW"/>
</dbReference>
<evidence type="ECO:0000256" key="9">
    <source>
        <dbReference type="SAM" id="SignalP"/>
    </source>
</evidence>
<proteinExistence type="inferred from homology"/>
<comment type="subcellular location">
    <subcellularLocation>
        <location evidence="1">Membrane</location>
        <topology evidence="1">Lipid-anchor</topology>
        <topology evidence="1">GPI-anchor</topology>
    </subcellularLocation>
    <subcellularLocation>
        <location evidence="2">Secreted</location>
    </subcellularLocation>
</comment>
<feature type="signal peptide" evidence="9">
    <location>
        <begin position="1"/>
        <end position="22"/>
    </location>
</feature>
<keyword evidence="5" id="KW-0325">Glycoprotein</keyword>
<dbReference type="AlphaFoldDB" id="A0A0D2G752"/>
<evidence type="ECO:0000256" key="4">
    <source>
        <dbReference type="ARBA" id="ARBA00022525"/>
    </source>
</evidence>
<dbReference type="GeneID" id="27697351"/>
<name>A0A0D2G752_CLAB1</name>
<evidence type="ECO:0000313" key="12">
    <source>
        <dbReference type="Proteomes" id="UP000053789"/>
    </source>
</evidence>
<evidence type="ECO:0000256" key="8">
    <source>
        <dbReference type="ARBA" id="ARBA00023288"/>
    </source>
</evidence>
<dbReference type="OrthoDB" id="4160532at2759"/>
<keyword evidence="4" id="KW-0964">Secreted</keyword>
<sequence>MAFKLFVLLSALPSIFPQFAAANYESWTGLPYCAQDCFTKGINASLSTCTDVSLDCFCRNTDVAKKFDFCLQTNVPCDSNPINSDVEIFKNRVFCNASANSGFKYTVIKGAMTVTLGSASGGDEPATISDSDQTQACYHITPKTQLHVDPTSTKCANSSSVTAIPSQSLFTSTSTVVVELASAISSSRMLNGTWTGSSAPTVIVAGSVNSAARARVGVWKTVEFGICLLVTWILVARIFH</sequence>
<dbReference type="RefSeq" id="XP_016621116.1">
    <property type="nucleotide sequence ID" value="XM_016762169.1"/>
</dbReference>
<evidence type="ECO:0000256" key="7">
    <source>
        <dbReference type="ARBA" id="ARBA00023157"/>
    </source>
</evidence>
<evidence type="ECO:0000256" key="5">
    <source>
        <dbReference type="ARBA" id="ARBA00022622"/>
    </source>
</evidence>
<dbReference type="GO" id="GO:0005576">
    <property type="term" value="C:extracellular region"/>
    <property type="evidence" value="ECO:0007669"/>
    <property type="project" value="UniProtKB-SubCell"/>
</dbReference>
<keyword evidence="7" id="KW-1015">Disulfide bond</keyword>
<gene>
    <name evidence="11" type="ORF">Z519_04423</name>
</gene>
<evidence type="ECO:0000256" key="1">
    <source>
        <dbReference type="ARBA" id="ARBA00004589"/>
    </source>
</evidence>
<keyword evidence="5" id="KW-0336">GPI-anchor</keyword>
<keyword evidence="8" id="KW-0449">Lipoprotein</keyword>
<evidence type="ECO:0000313" key="11">
    <source>
        <dbReference type="EMBL" id="KIW94447.1"/>
    </source>
</evidence>
<organism evidence="11 12">
    <name type="scientific">Cladophialophora bantiana (strain ATCC 10958 / CBS 173.52 / CDC B-1940 / NIH 8579)</name>
    <name type="common">Xylohypha bantiana</name>
    <dbReference type="NCBI Taxonomy" id="1442370"/>
    <lineage>
        <taxon>Eukaryota</taxon>
        <taxon>Fungi</taxon>
        <taxon>Dikarya</taxon>
        <taxon>Ascomycota</taxon>
        <taxon>Pezizomycotina</taxon>
        <taxon>Eurotiomycetes</taxon>
        <taxon>Chaetothyriomycetidae</taxon>
        <taxon>Chaetothyriales</taxon>
        <taxon>Herpotrichiellaceae</taxon>
        <taxon>Cladophialophora</taxon>
    </lineage>
</organism>